<keyword evidence="3" id="KW-0472">Membrane</keyword>
<dbReference type="GO" id="GO:0022857">
    <property type="term" value="F:transmembrane transporter activity"/>
    <property type="evidence" value="ECO:0007669"/>
    <property type="project" value="InterPro"/>
</dbReference>
<name>A0A2S5B5V8_9BASI</name>
<evidence type="ECO:0000313" key="5">
    <source>
        <dbReference type="EMBL" id="POY72170.1"/>
    </source>
</evidence>
<feature type="transmembrane region" description="Helical" evidence="3">
    <location>
        <begin position="265"/>
        <end position="289"/>
    </location>
</feature>
<evidence type="ECO:0000259" key="4">
    <source>
        <dbReference type="PROSITE" id="PS50850"/>
    </source>
</evidence>
<sequence length="374" mass="39087">MLVLGSAAMAGSGLAFVFSRNYTVLLLAATFGVISPSGNEVGPCSSLETAMLSQLTPSADRVFCLMYYQLLGFVGLAFGSLAAGQVISHLQSRTSTYLAYRSIFAVYAVLGLVKVLLCAFLTEETELWKSPRRSSTDSGSSVDGERQPLLSARPPIPSSVPTPHLKVPVVAVNEAPADEPQLAPASPSRLSLCLAVALFGIDAFASSLTPTSYIALFLQKLHHAPVSVISTVFAGGALCAVLFSLGTGALVKRIGLVLAMVTTHIPAQVITGAIAFAPTLPGAISLIIARTSLSSMDSSIRGALLASMVPPEARTRLLGIVDVTRTLAATPGPFVTGRLVEIHALKWTFVIGGGIKILCDSALLVGFRRAKLEH</sequence>
<dbReference type="InterPro" id="IPR036259">
    <property type="entry name" value="MFS_trans_sf"/>
</dbReference>
<dbReference type="InterPro" id="IPR020846">
    <property type="entry name" value="MFS_dom"/>
</dbReference>
<dbReference type="InterPro" id="IPR011701">
    <property type="entry name" value="MFS"/>
</dbReference>
<dbReference type="PANTHER" id="PTHR23520">
    <property type="entry name" value="TRANSPORTER, PUTATIVE (AFU_ORTHOLOGUE AFUA_3G04000)-RELATED"/>
    <property type="match status" value="1"/>
</dbReference>
<dbReference type="Gene3D" id="1.20.1250.20">
    <property type="entry name" value="MFS general substrate transporter like domains"/>
    <property type="match status" value="2"/>
</dbReference>
<keyword evidence="3" id="KW-0812">Transmembrane</keyword>
<feature type="domain" description="Major facilitator superfamily (MFS) profile" evidence="4">
    <location>
        <begin position="1"/>
        <end position="371"/>
    </location>
</feature>
<feature type="transmembrane region" description="Helical" evidence="3">
    <location>
        <begin position="194"/>
        <end position="218"/>
    </location>
</feature>
<keyword evidence="3" id="KW-1133">Transmembrane helix</keyword>
<evidence type="ECO:0000256" key="1">
    <source>
        <dbReference type="ARBA" id="ARBA00004141"/>
    </source>
</evidence>
<comment type="subcellular location">
    <subcellularLocation>
        <location evidence="1">Membrane</location>
        <topology evidence="1">Multi-pass membrane protein</topology>
    </subcellularLocation>
</comment>
<keyword evidence="6" id="KW-1185">Reference proteome</keyword>
<comment type="caution">
    <text evidence="5">The sequence shown here is derived from an EMBL/GenBank/DDBJ whole genome shotgun (WGS) entry which is preliminary data.</text>
</comment>
<dbReference type="PROSITE" id="PS50850">
    <property type="entry name" value="MFS"/>
    <property type="match status" value="1"/>
</dbReference>
<dbReference type="GO" id="GO:0016020">
    <property type="term" value="C:membrane"/>
    <property type="evidence" value="ECO:0007669"/>
    <property type="project" value="UniProtKB-SubCell"/>
</dbReference>
<feature type="region of interest" description="Disordered" evidence="2">
    <location>
        <begin position="131"/>
        <end position="162"/>
    </location>
</feature>
<proteinExistence type="predicted"/>
<dbReference type="PANTHER" id="PTHR23520:SF5">
    <property type="entry name" value="TRANSPORTER, PUTATIVE (AFU_ORTHOLOGUE AFUA_3G04000)-RELATED"/>
    <property type="match status" value="1"/>
</dbReference>
<dbReference type="Pfam" id="PF07690">
    <property type="entry name" value="MFS_1"/>
    <property type="match status" value="1"/>
</dbReference>
<feature type="transmembrane region" description="Helical" evidence="3">
    <location>
        <begin position="98"/>
        <end position="122"/>
    </location>
</feature>
<gene>
    <name evidence="5" type="ORF">BMF94_4807</name>
</gene>
<organism evidence="5 6">
    <name type="scientific">Rhodotorula taiwanensis</name>
    <dbReference type="NCBI Taxonomy" id="741276"/>
    <lineage>
        <taxon>Eukaryota</taxon>
        <taxon>Fungi</taxon>
        <taxon>Dikarya</taxon>
        <taxon>Basidiomycota</taxon>
        <taxon>Pucciniomycotina</taxon>
        <taxon>Microbotryomycetes</taxon>
        <taxon>Sporidiobolales</taxon>
        <taxon>Sporidiobolaceae</taxon>
        <taxon>Rhodotorula</taxon>
    </lineage>
</organism>
<evidence type="ECO:0000256" key="3">
    <source>
        <dbReference type="SAM" id="Phobius"/>
    </source>
</evidence>
<feature type="transmembrane region" description="Helical" evidence="3">
    <location>
        <begin position="225"/>
        <end position="245"/>
    </location>
</feature>
<dbReference type="AlphaFoldDB" id="A0A2S5B5V8"/>
<reference evidence="5 6" key="1">
    <citation type="journal article" date="2018" name="Front. Microbiol.">
        <title>Prospects for Fungal Bioremediation of Acidic Radioactive Waste Sites: Characterization and Genome Sequence of Rhodotorula taiwanensis MD1149.</title>
        <authorList>
            <person name="Tkavc R."/>
            <person name="Matrosova V.Y."/>
            <person name="Grichenko O.E."/>
            <person name="Gostincar C."/>
            <person name="Volpe R.P."/>
            <person name="Klimenkova P."/>
            <person name="Gaidamakova E.K."/>
            <person name="Zhou C.E."/>
            <person name="Stewart B.J."/>
            <person name="Lyman M.G."/>
            <person name="Malfatti S.A."/>
            <person name="Rubinfeld B."/>
            <person name="Courtot M."/>
            <person name="Singh J."/>
            <person name="Dalgard C.L."/>
            <person name="Hamilton T."/>
            <person name="Frey K.G."/>
            <person name="Gunde-Cimerman N."/>
            <person name="Dugan L."/>
            <person name="Daly M.J."/>
        </authorList>
    </citation>
    <scope>NUCLEOTIDE SEQUENCE [LARGE SCALE GENOMIC DNA]</scope>
    <source>
        <strain evidence="5 6">MD1149</strain>
    </source>
</reference>
<feature type="transmembrane region" description="Helical" evidence="3">
    <location>
        <begin position="65"/>
        <end position="86"/>
    </location>
</feature>
<dbReference type="Proteomes" id="UP000237144">
    <property type="component" value="Unassembled WGS sequence"/>
</dbReference>
<dbReference type="SUPFAM" id="SSF103473">
    <property type="entry name" value="MFS general substrate transporter"/>
    <property type="match status" value="1"/>
</dbReference>
<dbReference type="STRING" id="741276.A0A2S5B5V8"/>
<accession>A0A2S5B5V8</accession>
<evidence type="ECO:0000256" key="2">
    <source>
        <dbReference type="SAM" id="MobiDB-lite"/>
    </source>
</evidence>
<dbReference type="OrthoDB" id="10027823at2759"/>
<dbReference type="EMBL" id="PJQD01000057">
    <property type="protein sequence ID" value="POY72170.1"/>
    <property type="molecule type" value="Genomic_DNA"/>
</dbReference>
<protein>
    <recommendedName>
        <fullName evidence="4">Major facilitator superfamily (MFS) profile domain-containing protein</fullName>
    </recommendedName>
</protein>
<evidence type="ECO:0000313" key="6">
    <source>
        <dbReference type="Proteomes" id="UP000237144"/>
    </source>
</evidence>